<sequence length="81" mass="8914">MAENPYAYDETEEEAVEEPRHHGVDVFALLIGVITLMVSAYTLTDEHSWLPSFDLRWLLAGGAVLAGVLMLAASLRGGRRN</sequence>
<proteinExistence type="predicted"/>
<keyword evidence="1" id="KW-0472">Membrane</keyword>
<reference evidence="2" key="1">
    <citation type="submission" date="2019-09" db="EMBL/GenBank/DDBJ databases">
        <authorList>
            <person name="Teo W.F.A."/>
            <person name="Duangmal K."/>
        </authorList>
    </citation>
    <scope>NUCLEOTIDE SEQUENCE [LARGE SCALE GENOMIC DNA]</scope>
    <source>
        <strain evidence="2">K81G1</strain>
    </source>
</reference>
<protein>
    <submittedName>
        <fullName evidence="2">Uncharacterized protein</fullName>
    </submittedName>
</protein>
<keyword evidence="3" id="KW-1185">Reference proteome</keyword>
<evidence type="ECO:0000313" key="2">
    <source>
        <dbReference type="EMBL" id="KAA9152567.1"/>
    </source>
</evidence>
<dbReference type="EMBL" id="VMNW02000086">
    <property type="protein sequence ID" value="KAA9152567.1"/>
    <property type="molecule type" value="Genomic_DNA"/>
</dbReference>
<accession>A0A5N0USQ2</accession>
<evidence type="ECO:0000256" key="1">
    <source>
        <dbReference type="SAM" id="Phobius"/>
    </source>
</evidence>
<dbReference type="AlphaFoldDB" id="A0A5N0USQ2"/>
<dbReference type="OrthoDB" id="3637587at2"/>
<organism evidence="2 3">
    <name type="scientific">Amycolatopsis acidicola</name>
    <dbReference type="NCBI Taxonomy" id="2596893"/>
    <lineage>
        <taxon>Bacteria</taxon>
        <taxon>Bacillati</taxon>
        <taxon>Actinomycetota</taxon>
        <taxon>Actinomycetes</taxon>
        <taxon>Pseudonocardiales</taxon>
        <taxon>Pseudonocardiaceae</taxon>
        <taxon>Amycolatopsis</taxon>
    </lineage>
</organism>
<keyword evidence="1" id="KW-1133">Transmembrane helix</keyword>
<evidence type="ECO:0000313" key="3">
    <source>
        <dbReference type="Proteomes" id="UP000319769"/>
    </source>
</evidence>
<name>A0A5N0USQ2_9PSEU</name>
<comment type="caution">
    <text evidence="2">The sequence shown here is derived from an EMBL/GenBank/DDBJ whole genome shotgun (WGS) entry which is preliminary data.</text>
</comment>
<dbReference type="Proteomes" id="UP000319769">
    <property type="component" value="Unassembled WGS sequence"/>
</dbReference>
<gene>
    <name evidence="2" type="ORF">FPZ12_036645</name>
</gene>
<dbReference type="RefSeq" id="WP_144752789.1">
    <property type="nucleotide sequence ID" value="NZ_VMNW02000086.1"/>
</dbReference>
<feature type="transmembrane region" description="Helical" evidence="1">
    <location>
        <begin position="55"/>
        <end position="75"/>
    </location>
</feature>
<feature type="transmembrane region" description="Helical" evidence="1">
    <location>
        <begin position="26"/>
        <end position="43"/>
    </location>
</feature>
<keyword evidence="1" id="KW-0812">Transmembrane</keyword>